<dbReference type="GO" id="GO:0032259">
    <property type="term" value="P:methylation"/>
    <property type="evidence" value="ECO:0007669"/>
    <property type="project" value="UniProtKB-KW"/>
</dbReference>
<proteinExistence type="predicted"/>
<protein>
    <submittedName>
        <fullName evidence="4">tRNA1(Val) (Adenine(37)-N6)-methyltransferase</fullName>
        <ecNumber evidence="4">2.1.1.223</ecNumber>
    </submittedName>
</protein>
<sequence>MSLDQPIEFVKHQTVTRDAFLGGRLTLSQPRNGFRAGLDSVLLGAAVPKGTARLADLGAGVGTAGLVALALDLAETALLAEIDAEALTLAAENIAANGFAARAEAHAIDIAAPAAARRAAGLVDNGFDAVIANPPFFAAGRGTPAPDASRAGARHMPEADLDQWVRSAAASAKAGGTVIFVYPATALAPLLASFSARFGAITLLPLCPRPDEAASRVLIRGIKGSRAPLTLLASRVLHGTDGRAFSAEFDAIFRGAARLDW</sequence>
<dbReference type="SUPFAM" id="SSF53335">
    <property type="entry name" value="S-adenosyl-L-methionine-dependent methyltransferases"/>
    <property type="match status" value="1"/>
</dbReference>
<evidence type="ECO:0000256" key="1">
    <source>
        <dbReference type="ARBA" id="ARBA00022603"/>
    </source>
</evidence>
<evidence type="ECO:0000313" key="4">
    <source>
        <dbReference type="EMBL" id="VDS04041.1"/>
    </source>
</evidence>
<feature type="domain" description="Methyltransferase small" evidence="3">
    <location>
        <begin position="43"/>
        <end position="139"/>
    </location>
</feature>
<dbReference type="EMBL" id="UZWD01000018">
    <property type="protein sequence ID" value="VDS04041.1"/>
    <property type="molecule type" value="Genomic_DNA"/>
</dbReference>
<evidence type="ECO:0000313" key="5">
    <source>
        <dbReference type="Proteomes" id="UP000268844"/>
    </source>
</evidence>
<dbReference type="PANTHER" id="PTHR47739:SF1">
    <property type="entry name" value="TRNA1(VAL) (ADENINE(37)-N6)-METHYLTRANSFERASE"/>
    <property type="match status" value="1"/>
</dbReference>
<dbReference type="InterPro" id="IPR029063">
    <property type="entry name" value="SAM-dependent_MTases_sf"/>
</dbReference>
<dbReference type="PANTHER" id="PTHR47739">
    <property type="entry name" value="TRNA1(VAL) (ADENINE(37)-N6)-METHYLTRANSFERASE"/>
    <property type="match status" value="1"/>
</dbReference>
<dbReference type="AlphaFoldDB" id="A0A3S4CR28"/>
<reference evidence="4 5" key="1">
    <citation type="submission" date="2018-12" db="EMBL/GenBank/DDBJ databases">
        <authorList>
            <person name="Criscuolo A."/>
        </authorList>
    </citation>
    <scope>NUCLEOTIDE SEQUENCE [LARGE SCALE GENOMIC DNA]</scope>
    <source>
        <strain evidence="4">ACIP1116281</strain>
    </source>
</reference>
<dbReference type="Pfam" id="PF05175">
    <property type="entry name" value="MTS"/>
    <property type="match status" value="1"/>
</dbReference>
<dbReference type="EC" id="2.1.1.223" evidence="4"/>
<name>A0A3S4CR28_9HYPH</name>
<dbReference type="OrthoDB" id="5489421at2"/>
<dbReference type="InterPro" id="IPR050210">
    <property type="entry name" value="tRNA_Adenine-N(6)_MTase"/>
</dbReference>
<dbReference type="GO" id="GO:0008757">
    <property type="term" value="F:S-adenosylmethionine-dependent methyltransferase activity"/>
    <property type="evidence" value="ECO:0007669"/>
    <property type="project" value="UniProtKB-ARBA"/>
</dbReference>
<keyword evidence="5" id="KW-1185">Reference proteome</keyword>
<keyword evidence="2" id="KW-0949">S-adenosyl-L-methionine</keyword>
<dbReference type="Proteomes" id="UP000268844">
    <property type="component" value="Unassembled WGS sequence"/>
</dbReference>
<dbReference type="GO" id="GO:0008170">
    <property type="term" value="F:N-methyltransferase activity"/>
    <property type="evidence" value="ECO:0007669"/>
    <property type="project" value="UniProtKB-ARBA"/>
</dbReference>
<accession>A0A3S4CR28</accession>
<dbReference type="Gene3D" id="3.40.50.150">
    <property type="entry name" value="Vaccinia Virus protein VP39"/>
    <property type="match status" value="1"/>
</dbReference>
<dbReference type="GO" id="GO:0003676">
    <property type="term" value="F:nucleic acid binding"/>
    <property type="evidence" value="ECO:0007669"/>
    <property type="project" value="InterPro"/>
</dbReference>
<dbReference type="InterPro" id="IPR002052">
    <property type="entry name" value="DNA_methylase_N6_adenine_CS"/>
</dbReference>
<organism evidence="4 5">
    <name type="scientific">Devosia equisanguinis</name>
    <dbReference type="NCBI Taxonomy" id="2490941"/>
    <lineage>
        <taxon>Bacteria</taxon>
        <taxon>Pseudomonadati</taxon>
        <taxon>Pseudomonadota</taxon>
        <taxon>Alphaproteobacteria</taxon>
        <taxon>Hyphomicrobiales</taxon>
        <taxon>Devosiaceae</taxon>
        <taxon>Devosia</taxon>
    </lineage>
</organism>
<dbReference type="PROSITE" id="PS00092">
    <property type="entry name" value="N6_MTASE"/>
    <property type="match status" value="1"/>
</dbReference>
<keyword evidence="4" id="KW-0808">Transferase</keyword>
<dbReference type="InterPro" id="IPR007848">
    <property type="entry name" value="Small_mtfrase_dom"/>
</dbReference>
<evidence type="ECO:0000259" key="3">
    <source>
        <dbReference type="Pfam" id="PF05175"/>
    </source>
</evidence>
<keyword evidence="1 4" id="KW-0489">Methyltransferase</keyword>
<gene>
    <name evidence="4" type="primary">yfiC</name>
    <name evidence="4" type="ORF">DEVEQU_01172</name>
</gene>
<evidence type="ECO:0000256" key="2">
    <source>
        <dbReference type="ARBA" id="ARBA00022691"/>
    </source>
</evidence>